<comment type="caution">
    <text evidence="1">The sequence shown here is derived from an EMBL/GenBank/DDBJ whole genome shotgun (WGS) entry which is preliminary data.</text>
</comment>
<dbReference type="AlphaFoldDB" id="A0AAV4XEI1"/>
<organism evidence="1 2">
    <name type="scientific">Caerostris extrusa</name>
    <name type="common">Bark spider</name>
    <name type="synonym">Caerostris bankana</name>
    <dbReference type="NCBI Taxonomy" id="172846"/>
    <lineage>
        <taxon>Eukaryota</taxon>
        <taxon>Metazoa</taxon>
        <taxon>Ecdysozoa</taxon>
        <taxon>Arthropoda</taxon>
        <taxon>Chelicerata</taxon>
        <taxon>Arachnida</taxon>
        <taxon>Araneae</taxon>
        <taxon>Araneomorphae</taxon>
        <taxon>Entelegynae</taxon>
        <taxon>Araneoidea</taxon>
        <taxon>Araneidae</taxon>
        <taxon>Caerostris</taxon>
    </lineage>
</organism>
<evidence type="ECO:0008006" key="3">
    <source>
        <dbReference type="Google" id="ProtNLM"/>
    </source>
</evidence>
<reference evidence="1 2" key="1">
    <citation type="submission" date="2021-06" db="EMBL/GenBank/DDBJ databases">
        <title>Caerostris extrusa draft genome.</title>
        <authorList>
            <person name="Kono N."/>
            <person name="Arakawa K."/>
        </authorList>
    </citation>
    <scope>NUCLEOTIDE SEQUENCE [LARGE SCALE GENOMIC DNA]</scope>
</reference>
<proteinExistence type="predicted"/>
<evidence type="ECO:0000313" key="1">
    <source>
        <dbReference type="EMBL" id="GIY93462.1"/>
    </source>
</evidence>
<evidence type="ECO:0000313" key="2">
    <source>
        <dbReference type="Proteomes" id="UP001054945"/>
    </source>
</evidence>
<protein>
    <recommendedName>
        <fullName evidence="3">Ribosomal protein L5</fullName>
    </recommendedName>
</protein>
<gene>
    <name evidence="1" type="ORF">CEXT_126381</name>
</gene>
<dbReference type="Proteomes" id="UP001054945">
    <property type="component" value="Unassembled WGS sequence"/>
</dbReference>
<sequence length="168" mass="19166">MAMLIKTLKTKRLASGKCPYMVQLQQTVFQNHFLPRHPMEDNEYHYWFSPLKRDGFTILGNENLPKNLSKILLPQKKPTSTQTETNPPAATYKDVPRFVLGTYLASRRRFSSGSHEGVAGFTIPLFNRGDDLHVRTPRYSFPATFDMSRCAAESFQAPLPYALITELP</sequence>
<name>A0AAV4XEI1_CAEEX</name>
<dbReference type="EMBL" id="BPLR01017662">
    <property type="protein sequence ID" value="GIY93462.1"/>
    <property type="molecule type" value="Genomic_DNA"/>
</dbReference>
<accession>A0AAV4XEI1</accession>
<keyword evidence="2" id="KW-1185">Reference proteome</keyword>